<accession>A0A1D6GAF5</accession>
<dbReference type="EMBL" id="CM000784">
    <property type="protein sequence ID" value="AQL00088.1"/>
    <property type="molecule type" value="Genomic_DNA"/>
</dbReference>
<protein>
    <submittedName>
        <fullName evidence="1">Cytokinin oxidase4b</fullName>
    </submittedName>
</protein>
<name>A0A1D6GAF5_MAIZE</name>
<gene>
    <name evidence="1" type="ORF">ZEAMMB73_Zm00001d012641</name>
</gene>
<sequence length="20" mass="2028">MAAAAGAFFDSVAMDATQRP</sequence>
<reference evidence="1" key="1">
    <citation type="submission" date="2015-12" db="EMBL/GenBank/DDBJ databases">
        <title>Update maize B73 reference genome by single molecule sequencing technologies.</title>
        <authorList>
            <consortium name="Maize Genome Sequencing Project"/>
            <person name="Ware D."/>
        </authorList>
    </citation>
    <scope>NUCLEOTIDE SEQUENCE</scope>
    <source>
        <tissue evidence="1">Seedling</tissue>
    </source>
</reference>
<dbReference type="AlphaFoldDB" id="A0A1D6GAF5"/>
<proteinExistence type="predicted"/>
<organism evidence="1">
    <name type="scientific">Zea mays</name>
    <name type="common">Maize</name>
    <dbReference type="NCBI Taxonomy" id="4577"/>
    <lineage>
        <taxon>Eukaryota</taxon>
        <taxon>Viridiplantae</taxon>
        <taxon>Streptophyta</taxon>
        <taxon>Embryophyta</taxon>
        <taxon>Tracheophyta</taxon>
        <taxon>Spermatophyta</taxon>
        <taxon>Magnoliopsida</taxon>
        <taxon>Liliopsida</taxon>
        <taxon>Poales</taxon>
        <taxon>Poaceae</taxon>
        <taxon>PACMAD clade</taxon>
        <taxon>Panicoideae</taxon>
        <taxon>Andropogonodae</taxon>
        <taxon>Andropogoneae</taxon>
        <taxon>Tripsacinae</taxon>
        <taxon>Zea</taxon>
    </lineage>
</organism>
<evidence type="ECO:0000313" key="1">
    <source>
        <dbReference type="EMBL" id="AQL00088.1"/>
    </source>
</evidence>